<protein>
    <submittedName>
        <fullName evidence="2">Uncharacterized protein</fullName>
    </submittedName>
</protein>
<evidence type="ECO:0000313" key="3">
    <source>
        <dbReference type="EMBL" id="KNB18817.1"/>
    </source>
</evidence>
<dbReference type="EMBL" id="DS231728">
    <property type="protein sequence ID" value="KNB18817.1"/>
    <property type="molecule type" value="Genomic_DNA"/>
</dbReference>
<dbReference type="RefSeq" id="XP_018242908.1">
    <property type="nucleotide sequence ID" value="XM_018399648.1"/>
</dbReference>
<dbReference type="KEGG" id="fox:FOXG_22340"/>
<evidence type="ECO:0000313" key="2">
    <source>
        <dbReference type="EMBL" id="KNB18695.1"/>
    </source>
</evidence>
<organism evidence="2 4">
    <name type="scientific">Fusarium oxysporum f. sp. lycopersici (strain 4287 / CBS 123668 / FGSC 9935 / NRRL 34936)</name>
    <name type="common">Fusarium vascular wilt of tomato</name>
    <dbReference type="NCBI Taxonomy" id="426428"/>
    <lineage>
        <taxon>Eukaryota</taxon>
        <taxon>Fungi</taxon>
        <taxon>Dikarya</taxon>
        <taxon>Ascomycota</taxon>
        <taxon>Pezizomycotina</taxon>
        <taxon>Sordariomycetes</taxon>
        <taxon>Hypocreomycetidae</taxon>
        <taxon>Hypocreales</taxon>
        <taxon>Nectriaceae</taxon>
        <taxon>Fusarium</taxon>
        <taxon>Fusarium oxysporum species complex</taxon>
    </lineage>
</organism>
<dbReference type="GeneID" id="28963046"/>
<reference evidence="2" key="1">
    <citation type="submission" date="2007-04" db="EMBL/GenBank/DDBJ databases">
        <authorList>
            <consortium name="The Broad Institute Genome Sequencing Platform"/>
            <person name="Birren B."/>
            <person name="Lander E."/>
            <person name="Galagan J."/>
            <person name="Nusbaum C."/>
            <person name="Devon K."/>
            <person name="Ma L.-J."/>
            <person name="Jaffe D."/>
            <person name="Butler J."/>
            <person name="Alvarez P."/>
            <person name="Gnerre S."/>
            <person name="Grabherr M."/>
            <person name="Kleber M."/>
            <person name="Mauceli E."/>
            <person name="Brockman W."/>
            <person name="MacCallum I.A."/>
            <person name="Young S."/>
            <person name="LaButti K."/>
            <person name="DeCaprio D."/>
            <person name="Crawford M."/>
            <person name="Koehrsen M."/>
            <person name="Engels R."/>
            <person name="Montgomery P."/>
            <person name="Pearson M."/>
            <person name="Howarth C."/>
            <person name="Larson L."/>
            <person name="White J."/>
            <person name="O'Leary S."/>
            <person name="Kodira C."/>
            <person name="Zeng Q."/>
            <person name="Yandava C."/>
            <person name="Alvarado L."/>
            <person name="Kistler C."/>
            <person name="Shim W.-B."/>
            <person name="Kang S."/>
            <person name="Woloshuk C."/>
        </authorList>
    </citation>
    <scope>NUCLEOTIDE SEQUENCE</scope>
    <source>
        <strain evidence="2">4287</strain>
    </source>
</reference>
<reference evidence="2" key="2">
    <citation type="journal article" date="2010" name="Nature">
        <title>Comparative genomics reveals mobile pathogenicity chromosomes in Fusarium.</title>
        <authorList>
            <person name="Ma L.J."/>
            <person name="van der Does H.C."/>
            <person name="Borkovich K.A."/>
            <person name="Coleman J.J."/>
            <person name="Daboussi M.J."/>
            <person name="Di Pietro A."/>
            <person name="Dufresne M."/>
            <person name="Freitag M."/>
            <person name="Grabherr M."/>
            <person name="Henrissat B."/>
            <person name="Houterman P.M."/>
            <person name="Kang S."/>
            <person name="Shim W.B."/>
            <person name="Woloshuk C."/>
            <person name="Xie X."/>
            <person name="Xu J.R."/>
            <person name="Antoniw J."/>
            <person name="Baker S.E."/>
            <person name="Bluhm B.H."/>
            <person name="Breakspear A."/>
            <person name="Brown D.W."/>
            <person name="Butchko R.A."/>
            <person name="Chapman S."/>
            <person name="Coulson R."/>
            <person name="Coutinho P.M."/>
            <person name="Danchin E.G."/>
            <person name="Diener A."/>
            <person name="Gale L.R."/>
            <person name="Gardiner D.M."/>
            <person name="Goff S."/>
            <person name="Hammond-Kosack K.E."/>
            <person name="Hilburn K."/>
            <person name="Hua-Van A."/>
            <person name="Jonkers W."/>
            <person name="Kazan K."/>
            <person name="Kodira C.D."/>
            <person name="Koehrsen M."/>
            <person name="Kumar L."/>
            <person name="Lee Y.H."/>
            <person name="Li L."/>
            <person name="Manners J.M."/>
            <person name="Miranda-Saavedra D."/>
            <person name="Mukherjee M."/>
            <person name="Park G."/>
            <person name="Park J."/>
            <person name="Park S.Y."/>
            <person name="Proctor R.H."/>
            <person name="Regev A."/>
            <person name="Ruiz-Roldan M.C."/>
            <person name="Sain D."/>
            <person name="Sakthikumar S."/>
            <person name="Sykes S."/>
            <person name="Schwartz D.C."/>
            <person name="Turgeon B.G."/>
            <person name="Wapinski I."/>
            <person name="Yoder O."/>
            <person name="Young S."/>
            <person name="Zeng Q."/>
            <person name="Zhou S."/>
            <person name="Galagan J."/>
            <person name="Cuomo C.A."/>
            <person name="Kistler H.C."/>
            <person name="Rep M."/>
        </authorList>
    </citation>
    <scope>NUCLEOTIDE SEQUENCE [LARGE SCALE GENOMIC DNA]</scope>
    <source>
        <strain evidence="2">4287</strain>
    </source>
</reference>
<dbReference type="VEuPathDB" id="FungiDB:FOXG_22340"/>
<dbReference type="EMBL" id="DS231702">
    <property type="protein sequence ID" value="KNB04863.1"/>
    <property type="molecule type" value="Genomic_DNA"/>
</dbReference>
<accession>A0A0J9W7L3</accession>
<dbReference type="Proteomes" id="UP000009097">
    <property type="component" value="Unassembled WGS sequence"/>
</dbReference>
<evidence type="ECO:0000313" key="1">
    <source>
        <dbReference type="EMBL" id="KNB04863.1"/>
    </source>
</evidence>
<dbReference type="VEuPathDB" id="FungiDB:FOXG_19434"/>
<proteinExistence type="predicted"/>
<dbReference type="RefSeq" id="XP_018256862.1">
    <property type="nucleotide sequence ID" value="XM_018402789.1"/>
</dbReference>
<sequence>MKKLFDGYFTYPAGTSGVSKQSGVSDLLEAYAV</sequence>
<dbReference type="KEGG" id="fox:FOXG_19434"/>
<gene>
    <name evidence="1" type="ORF">FOXG_19434</name>
    <name evidence="2" type="ORF">FOXG_22340</name>
    <name evidence="3" type="ORF">FOXG_22381</name>
</gene>
<dbReference type="GeneID" id="28960140"/>
<dbReference type="GeneID" id="28963087"/>
<dbReference type="KEGG" id="fox:FOXG_22381"/>
<dbReference type="AlphaFoldDB" id="A0A0J9W7L3"/>
<name>A0A0J9W7L3_FUSO4</name>
<dbReference type="VEuPathDB" id="FungiDB:FOXG_22381"/>
<dbReference type="RefSeq" id="XP_018256740.1">
    <property type="nucleotide sequence ID" value="XM_018402746.1"/>
</dbReference>
<dbReference type="EMBL" id="DS231727">
    <property type="protein sequence ID" value="KNB18695.1"/>
    <property type="molecule type" value="Genomic_DNA"/>
</dbReference>
<evidence type="ECO:0000313" key="4">
    <source>
        <dbReference type="Proteomes" id="UP000009097"/>
    </source>
</evidence>